<dbReference type="InterPro" id="IPR017968">
    <property type="entry name" value="Acylphosphatase_CS"/>
</dbReference>
<dbReference type="PROSITE" id="PS00150">
    <property type="entry name" value="ACYLPHOSPHATASE_1"/>
    <property type="match status" value="1"/>
</dbReference>
<dbReference type="Pfam" id="PF00708">
    <property type="entry name" value="Acylphosphatase"/>
    <property type="match status" value="1"/>
</dbReference>
<comment type="caution">
    <text evidence="8">The sequence shown here is derived from an EMBL/GenBank/DDBJ whole genome shotgun (WGS) entry which is preliminary data.</text>
</comment>
<comment type="catalytic activity">
    <reaction evidence="4 5">
        <text>an acyl phosphate + H2O = a carboxylate + phosphate + H(+)</text>
        <dbReference type="Rhea" id="RHEA:14965"/>
        <dbReference type="ChEBI" id="CHEBI:15377"/>
        <dbReference type="ChEBI" id="CHEBI:15378"/>
        <dbReference type="ChEBI" id="CHEBI:29067"/>
        <dbReference type="ChEBI" id="CHEBI:43474"/>
        <dbReference type="ChEBI" id="CHEBI:59918"/>
        <dbReference type="EC" id="3.6.1.7"/>
    </reaction>
</comment>
<proteinExistence type="inferred from homology"/>
<feature type="active site" evidence="5">
    <location>
        <position position="18"/>
    </location>
</feature>
<accession>A0ABS4MBS2</accession>
<feature type="active site" evidence="5">
    <location>
        <position position="36"/>
    </location>
</feature>
<dbReference type="Gene3D" id="3.30.70.100">
    <property type="match status" value="1"/>
</dbReference>
<evidence type="ECO:0000256" key="6">
    <source>
        <dbReference type="RuleBase" id="RU004168"/>
    </source>
</evidence>
<dbReference type="InterPro" id="IPR020456">
    <property type="entry name" value="Acylphosphatase"/>
</dbReference>
<evidence type="ECO:0000256" key="3">
    <source>
        <dbReference type="ARBA" id="ARBA00015991"/>
    </source>
</evidence>
<dbReference type="PANTHER" id="PTHR47268:SF4">
    <property type="entry name" value="ACYLPHOSPHATASE"/>
    <property type="match status" value="1"/>
</dbReference>
<dbReference type="EMBL" id="JAGGLU010000001">
    <property type="protein sequence ID" value="MBP2056854.1"/>
    <property type="molecule type" value="Genomic_DNA"/>
</dbReference>
<sequence>MQTKKIIVHGLVQGVGFRWSTQALARQMGIHGNVKNNADGTVAIVAQGDSLKLAEFISKVKASPSPAGYVDKIEVTDIEEKPLHSFNVVF</sequence>
<evidence type="ECO:0000313" key="9">
    <source>
        <dbReference type="Proteomes" id="UP001519292"/>
    </source>
</evidence>
<reference evidence="8 9" key="1">
    <citation type="submission" date="2021-03" db="EMBL/GenBank/DDBJ databases">
        <title>Genomic Encyclopedia of Type Strains, Phase IV (KMG-IV): sequencing the most valuable type-strain genomes for metagenomic binning, comparative biology and taxonomic classification.</title>
        <authorList>
            <person name="Goeker M."/>
        </authorList>
    </citation>
    <scope>NUCLEOTIDE SEQUENCE [LARGE SCALE GENOMIC DNA]</scope>
    <source>
        <strain evidence="8 9">DSM 101872</strain>
    </source>
</reference>
<dbReference type="SUPFAM" id="SSF54975">
    <property type="entry name" value="Acylphosphatase/BLUF domain-like"/>
    <property type="match status" value="1"/>
</dbReference>
<feature type="domain" description="Acylphosphatase-like" evidence="7">
    <location>
        <begin position="3"/>
        <end position="90"/>
    </location>
</feature>
<keyword evidence="5 8" id="KW-0378">Hydrolase</keyword>
<organism evidence="8 9">
    <name type="scientific">Lactobacillus colini</name>
    <dbReference type="NCBI Taxonomy" id="1819254"/>
    <lineage>
        <taxon>Bacteria</taxon>
        <taxon>Bacillati</taxon>
        <taxon>Bacillota</taxon>
        <taxon>Bacilli</taxon>
        <taxon>Lactobacillales</taxon>
        <taxon>Lactobacillaceae</taxon>
        <taxon>Lactobacillus</taxon>
    </lineage>
</organism>
<dbReference type="Proteomes" id="UP001519292">
    <property type="component" value="Unassembled WGS sequence"/>
</dbReference>
<evidence type="ECO:0000256" key="5">
    <source>
        <dbReference type="PROSITE-ProRule" id="PRU00520"/>
    </source>
</evidence>
<gene>
    <name evidence="8" type="ORF">J2Z60_000016</name>
</gene>
<dbReference type="PANTHER" id="PTHR47268">
    <property type="entry name" value="ACYLPHOSPHATASE"/>
    <property type="match status" value="1"/>
</dbReference>
<protein>
    <recommendedName>
        <fullName evidence="3 5">acylphosphatase</fullName>
        <ecNumber evidence="2 5">3.6.1.7</ecNumber>
    </recommendedName>
</protein>
<evidence type="ECO:0000313" key="8">
    <source>
        <dbReference type="EMBL" id="MBP2056854.1"/>
    </source>
</evidence>
<evidence type="ECO:0000256" key="2">
    <source>
        <dbReference type="ARBA" id="ARBA00012150"/>
    </source>
</evidence>
<comment type="similarity">
    <text evidence="1 6">Belongs to the acylphosphatase family.</text>
</comment>
<name>A0ABS4MBS2_9LACO</name>
<dbReference type="InterPro" id="IPR036046">
    <property type="entry name" value="Acylphosphatase-like_dom_sf"/>
</dbReference>
<keyword evidence="9" id="KW-1185">Reference proteome</keyword>
<evidence type="ECO:0000256" key="1">
    <source>
        <dbReference type="ARBA" id="ARBA00005614"/>
    </source>
</evidence>
<dbReference type="GO" id="GO:0003998">
    <property type="term" value="F:acylphosphatase activity"/>
    <property type="evidence" value="ECO:0007669"/>
    <property type="project" value="UniProtKB-EC"/>
</dbReference>
<evidence type="ECO:0000259" key="7">
    <source>
        <dbReference type="PROSITE" id="PS51160"/>
    </source>
</evidence>
<dbReference type="InterPro" id="IPR001792">
    <property type="entry name" value="Acylphosphatase-like_dom"/>
</dbReference>
<evidence type="ECO:0000256" key="4">
    <source>
        <dbReference type="ARBA" id="ARBA00047645"/>
    </source>
</evidence>
<dbReference type="PROSITE" id="PS51160">
    <property type="entry name" value="ACYLPHOSPHATASE_3"/>
    <property type="match status" value="1"/>
</dbReference>
<dbReference type="RefSeq" id="WP_209685085.1">
    <property type="nucleotide sequence ID" value="NZ_JAGGLU010000001.1"/>
</dbReference>
<dbReference type="EC" id="3.6.1.7" evidence="2 5"/>